<reference evidence="1 2" key="1">
    <citation type="submission" date="2016-05" db="EMBL/GenBank/DDBJ databases">
        <title>Single-cell genome of chain-forming Candidatus Thiomargarita nelsonii and comparison to other large sulfur-oxidizing bacteria.</title>
        <authorList>
            <person name="Winkel M."/>
            <person name="Salman V."/>
            <person name="Woyke T."/>
            <person name="Schulz-Vogt H."/>
            <person name="Richter M."/>
            <person name="Flood B."/>
            <person name="Bailey J."/>
            <person name="Amann R."/>
            <person name="Mussmann M."/>
        </authorList>
    </citation>
    <scope>NUCLEOTIDE SEQUENCE [LARGE SCALE GENOMIC DNA]</scope>
    <source>
        <strain evidence="1 2">THI036</strain>
    </source>
</reference>
<organism evidence="1 2">
    <name type="scientific">Candidatus Thiomargarita nelsonii</name>
    <dbReference type="NCBI Taxonomy" id="1003181"/>
    <lineage>
        <taxon>Bacteria</taxon>
        <taxon>Pseudomonadati</taxon>
        <taxon>Pseudomonadota</taxon>
        <taxon>Gammaproteobacteria</taxon>
        <taxon>Thiotrichales</taxon>
        <taxon>Thiotrichaceae</taxon>
        <taxon>Thiomargarita</taxon>
    </lineage>
</organism>
<proteinExistence type="predicted"/>
<sequence>MRDGWIADKHIKNLPQRIWRATLSDTLDNVKANRETAKEKAVRHIFRNINDQDKRKELLKKLKNDSVWINDSYLRRLMRKYWKHGKNNTFNQIVLESGSYKCFSHNGKNDIEVISLKRGKRIAIPVGTNYSITGQHD</sequence>
<name>A0A176RX57_9GAMM</name>
<dbReference type="Proteomes" id="UP000076962">
    <property type="component" value="Unassembled WGS sequence"/>
</dbReference>
<keyword evidence="2" id="KW-1185">Reference proteome</keyword>
<evidence type="ECO:0000313" key="2">
    <source>
        <dbReference type="Proteomes" id="UP000076962"/>
    </source>
</evidence>
<dbReference type="AlphaFoldDB" id="A0A176RX57"/>
<dbReference type="EMBL" id="LUTY01002445">
    <property type="protein sequence ID" value="OAD20353.1"/>
    <property type="molecule type" value="Genomic_DNA"/>
</dbReference>
<protein>
    <submittedName>
        <fullName evidence="1">Transposon, transposase</fullName>
    </submittedName>
</protein>
<evidence type="ECO:0000313" key="1">
    <source>
        <dbReference type="EMBL" id="OAD20353.1"/>
    </source>
</evidence>
<gene>
    <name evidence="1" type="ORF">THIOM_003955</name>
</gene>
<comment type="caution">
    <text evidence="1">The sequence shown here is derived from an EMBL/GenBank/DDBJ whole genome shotgun (WGS) entry which is preliminary data.</text>
</comment>
<accession>A0A176RX57</accession>